<feature type="domain" description="Peptidase S1" evidence="5">
    <location>
        <begin position="30"/>
        <end position="259"/>
    </location>
</feature>
<reference evidence="6" key="2">
    <citation type="journal article" date="2018" name="Environ. Sci. Technol.">
        <title>The Toxicogenome of Hyalella azteca: A Model for Sediment Ecotoxicology and Evolutionary Toxicology.</title>
        <authorList>
            <person name="Poynton H.C."/>
            <person name="Hasenbein S."/>
            <person name="Benoit J.B."/>
            <person name="Sepulveda M.S."/>
            <person name="Poelchau M.F."/>
            <person name="Hughes D.S.T."/>
            <person name="Murali S.C."/>
            <person name="Chen S."/>
            <person name="Glastad K.M."/>
            <person name="Goodisman M.A.D."/>
            <person name="Werren J.H."/>
            <person name="Vineis J.H."/>
            <person name="Bowen J.L."/>
            <person name="Friedrich M."/>
            <person name="Jones J."/>
            <person name="Robertson H.M."/>
            <person name="Feyereisen R."/>
            <person name="Mechler-Hickson A."/>
            <person name="Mathers N."/>
            <person name="Lee C.E."/>
            <person name="Colbourne J.K."/>
            <person name="Biales A."/>
            <person name="Johnston J.S."/>
            <person name="Wellborn G.A."/>
            <person name="Rosendale A.J."/>
            <person name="Cridge A.G."/>
            <person name="Munoz-Torres M.C."/>
            <person name="Bain P.A."/>
            <person name="Manny A.R."/>
            <person name="Major K.M."/>
            <person name="Lambert F.N."/>
            <person name="Vulpe C.D."/>
            <person name="Tuck P."/>
            <person name="Blalock B.J."/>
            <person name="Lin Y.Y."/>
            <person name="Smith M.E."/>
            <person name="Ochoa-Acuna H."/>
            <person name="Chen M.M."/>
            <person name="Childers C.P."/>
            <person name="Qu J."/>
            <person name="Dugan S."/>
            <person name="Lee S.L."/>
            <person name="Chao H."/>
            <person name="Dinh H."/>
            <person name="Han Y."/>
            <person name="Doddapaneni H."/>
            <person name="Worley K.C."/>
            <person name="Muzny D.M."/>
            <person name="Gibbs R.A."/>
            <person name="Richards S."/>
        </authorList>
    </citation>
    <scope>NUCLEOTIDE SEQUENCE</scope>
    <source>
        <strain evidence="6">HAZT.00-mixed</strain>
        <tissue evidence="6">Whole organism</tissue>
    </source>
</reference>
<dbReference type="PRINTS" id="PR00722">
    <property type="entry name" value="CHYMOTRYPSIN"/>
</dbReference>
<dbReference type="PROSITE" id="PS50240">
    <property type="entry name" value="TRYPSIN_DOM"/>
    <property type="match status" value="1"/>
</dbReference>
<dbReference type="OrthoDB" id="10059102at2759"/>
<evidence type="ECO:0000313" key="7">
    <source>
        <dbReference type="Proteomes" id="UP000694843"/>
    </source>
</evidence>
<organism evidence="6">
    <name type="scientific">Hyalella azteca</name>
    <name type="common">Amphipod</name>
    <dbReference type="NCBI Taxonomy" id="294128"/>
    <lineage>
        <taxon>Eukaryota</taxon>
        <taxon>Metazoa</taxon>
        <taxon>Ecdysozoa</taxon>
        <taxon>Arthropoda</taxon>
        <taxon>Crustacea</taxon>
        <taxon>Multicrustacea</taxon>
        <taxon>Malacostraca</taxon>
        <taxon>Eumalacostraca</taxon>
        <taxon>Peracarida</taxon>
        <taxon>Amphipoda</taxon>
        <taxon>Senticaudata</taxon>
        <taxon>Talitrida</taxon>
        <taxon>Talitroidea</taxon>
        <taxon>Hyalellidae</taxon>
        <taxon>Hyalella</taxon>
    </lineage>
</organism>
<accession>A0A6A0H0X9</accession>
<dbReference type="Proteomes" id="UP000694843">
    <property type="component" value="Unplaced"/>
</dbReference>
<dbReference type="PANTHER" id="PTHR24252">
    <property type="entry name" value="ACROSIN-RELATED"/>
    <property type="match status" value="1"/>
</dbReference>
<dbReference type="CDD" id="cd00190">
    <property type="entry name" value="Tryp_SPc"/>
    <property type="match status" value="1"/>
</dbReference>
<comment type="subcellular location">
    <subcellularLocation>
        <location evidence="1">Secreted</location>
    </subcellularLocation>
</comment>
<keyword evidence="3" id="KW-1015">Disulfide bond</keyword>
<evidence type="ECO:0000256" key="3">
    <source>
        <dbReference type="ARBA" id="ARBA00023157"/>
    </source>
</evidence>
<dbReference type="InterPro" id="IPR001254">
    <property type="entry name" value="Trypsin_dom"/>
</dbReference>
<reference evidence="8" key="4">
    <citation type="submission" date="2025-04" db="UniProtKB">
        <authorList>
            <consortium name="RefSeq"/>
        </authorList>
    </citation>
    <scope>IDENTIFICATION</scope>
    <source>
        <tissue evidence="8">Whole organism</tissue>
    </source>
</reference>
<dbReference type="SMART" id="SM00020">
    <property type="entry name" value="Tryp_SPc"/>
    <property type="match status" value="1"/>
</dbReference>
<evidence type="ECO:0000256" key="2">
    <source>
        <dbReference type="ARBA" id="ARBA00022525"/>
    </source>
</evidence>
<evidence type="ECO:0000313" key="6">
    <source>
        <dbReference type="EMBL" id="KAA0194800.1"/>
    </source>
</evidence>
<evidence type="ECO:0000256" key="4">
    <source>
        <dbReference type="SAM" id="SignalP"/>
    </source>
</evidence>
<dbReference type="RefSeq" id="XP_018020489.1">
    <property type="nucleotide sequence ID" value="XM_018165000.2"/>
</dbReference>
<dbReference type="GO" id="GO:0005576">
    <property type="term" value="C:extracellular region"/>
    <property type="evidence" value="ECO:0007669"/>
    <property type="project" value="UniProtKB-SubCell"/>
</dbReference>
<proteinExistence type="predicted"/>
<dbReference type="PANTHER" id="PTHR24252:SF7">
    <property type="entry name" value="HYALIN"/>
    <property type="match status" value="1"/>
</dbReference>
<protein>
    <submittedName>
        <fullName evidence="8">Trypsin-1-like</fullName>
    </submittedName>
</protein>
<dbReference type="InterPro" id="IPR043504">
    <property type="entry name" value="Peptidase_S1_PA_chymotrypsin"/>
</dbReference>
<dbReference type="InterPro" id="IPR001314">
    <property type="entry name" value="Peptidase_S1A"/>
</dbReference>
<feature type="signal peptide" evidence="4">
    <location>
        <begin position="1"/>
        <end position="15"/>
    </location>
</feature>
<dbReference type="Proteomes" id="UP000711488">
    <property type="component" value="Unassembled WGS sequence"/>
</dbReference>
<dbReference type="GO" id="GO:0004252">
    <property type="term" value="F:serine-type endopeptidase activity"/>
    <property type="evidence" value="ECO:0007669"/>
    <property type="project" value="InterPro"/>
</dbReference>
<evidence type="ECO:0000259" key="5">
    <source>
        <dbReference type="PROSITE" id="PS50240"/>
    </source>
</evidence>
<dbReference type="KEGG" id="hazt:108676847"/>
<keyword evidence="7" id="KW-1185">Reference proteome</keyword>
<dbReference type="GO" id="GO:0016485">
    <property type="term" value="P:protein processing"/>
    <property type="evidence" value="ECO:0007669"/>
    <property type="project" value="UniProtKB-ARBA"/>
</dbReference>
<dbReference type="PROSITE" id="PS00135">
    <property type="entry name" value="TRYPSIN_SER"/>
    <property type="match status" value="1"/>
</dbReference>
<dbReference type="InterPro" id="IPR033116">
    <property type="entry name" value="TRYPSIN_SER"/>
</dbReference>
<dbReference type="Gene3D" id="2.40.10.10">
    <property type="entry name" value="Trypsin-like serine proteases"/>
    <property type="match status" value="2"/>
</dbReference>
<reference evidence="6" key="3">
    <citation type="submission" date="2019-06" db="EMBL/GenBank/DDBJ databases">
        <authorList>
            <person name="Poynton C."/>
            <person name="Hasenbein S."/>
            <person name="Benoit J.B."/>
            <person name="Sepulveda M.S."/>
            <person name="Poelchau M.F."/>
            <person name="Murali S.C."/>
            <person name="Chen S."/>
            <person name="Glastad K.M."/>
            <person name="Werren J.H."/>
            <person name="Vineis J.H."/>
            <person name="Bowen J.L."/>
            <person name="Friedrich M."/>
            <person name="Jones J."/>
            <person name="Robertson H.M."/>
            <person name="Feyereisen R."/>
            <person name="Mechler-Hickson A."/>
            <person name="Mathers N."/>
            <person name="Lee C.E."/>
            <person name="Colbourne J.K."/>
            <person name="Biales A."/>
            <person name="Johnston J.S."/>
            <person name="Wellborn G.A."/>
            <person name="Rosendale A.J."/>
            <person name="Cridge A.G."/>
            <person name="Munoz-Torres M.C."/>
            <person name="Bain P.A."/>
            <person name="Manny A.R."/>
            <person name="Major K.M."/>
            <person name="Lambert F.N."/>
            <person name="Vulpe C.D."/>
            <person name="Tuck P."/>
            <person name="Blalock B.J."/>
            <person name="Lin Y.-Y."/>
            <person name="Smith M.E."/>
            <person name="Ochoa-Acuna H."/>
            <person name="Chen M.-J.M."/>
            <person name="Childers C.P."/>
            <person name="Qu J."/>
            <person name="Dugan S."/>
            <person name="Lee S.L."/>
            <person name="Chao H."/>
            <person name="Dinh H."/>
            <person name="Han Y."/>
            <person name="Doddapaneni H."/>
            <person name="Worley K.C."/>
            <person name="Muzny D.M."/>
            <person name="Gibbs R.A."/>
            <person name="Richards S."/>
        </authorList>
    </citation>
    <scope>NUCLEOTIDE SEQUENCE</scope>
    <source>
        <strain evidence="6">HAZT.00-mixed</strain>
        <tissue evidence="6">Whole organism</tissue>
    </source>
</reference>
<dbReference type="OMA" id="CAFENYP"/>
<sequence length="259" mass="27960">MKLLLFSLLVASAVAAPSTLPRFRRGHSRIVGGQDASPGQFPYQLSLQDTTFGTFSPFCGAIVYTPDTMICAAHCVDGENVTHPQNLRIVAGELTFNVDEGTEQARDLVSIVKHAGFNYHTVENDISLLKVSPPLDFNEYVSGVTLPAQYQNFDGDAVVSGWGTLSQGGFAPATLQFVSVPIVSDAECRKSYGEDQIFPSMICAGIEGKDTCQGDSGGPMMCGDYLCGITSWGHGCAHKGYPGVYTEVSYYVDWIHQHE</sequence>
<gene>
    <name evidence="8" type="primary">LOC108676847</name>
    <name evidence="6" type="ORF">HAZT_HAZT009332</name>
</gene>
<feature type="chain" id="PRO_5044628562" evidence="4">
    <location>
        <begin position="16"/>
        <end position="259"/>
    </location>
</feature>
<keyword evidence="2" id="KW-0964">Secreted</keyword>
<name>A0A6A0H0X9_HYAAZ</name>
<dbReference type="AlphaFoldDB" id="A0A6A0H0X9"/>
<dbReference type="FunFam" id="2.40.10.10:FF:000047">
    <property type="entry name" value="Trypsin eta"/>
    <property type="match status" value="1"/>
</dbReference>
<reference evidence="6" key="1">
    <citation type="submission" date="2014-08" db="EMBL/GenBank/DDBJ databases">
        <authorList>
            <person name="Murali S."/>
            <person name="Richards S."/>
            <person name="Bandaranaike D."/>
            <person name="Bellair M."/>
            <person name="Blankenburg K."/>
            <person name="Chao H."/>
            <person name="Dinh H."/>
            <person name="Doddapaneni H."/>
            <person name="Dugan-Rocha S."/>
            <person name="Elkadiri S."/>
            <person name="Gnanaolivu R."/>
            <person name="Hughes D."/>
            <person name="Lee S."/>
            <person name="Li M."/>
            <person name="Ming W."/>
            <person name="Munidasa M."/>
            <person name="Muniz J."/>
            <person name="Nguyen L."/>
            <person name="Osuji N."/>
            <person name="Pu L.-L."/>
            <person name="Puazo M."/>
            <person name="Skinner E."/>
            <person name="Qu C."/>
            <person name="Quiroz J."/>
            <person name="Raj R."/>
            <person name="Weissenberger G."/>
            <person name="Xin Y."/>
            <person name="Zou X."/>
            <person name="Han Y."/>
            <person name="Worley K."/>
            <person name="Muzny D."/>
            <person name="Gibbs R."/>
        </authorList>
    </citation>
    <scope>NUCLEOTIDE SEQUENCE</scope>
    <source>
        <strain evidence="6">HAZT.00-mixed</strain>
        <tissue evidence="6">Whole organism</tissue>
    </source>
</reference>
<dbReference type="SUPFAM" id="SSF50494">
    <property type="entry name" value="Trypsin-like serine proteases"/>
    <property type="match status" value="1"/>
</dbReference>
<dbReference type="InterPro" id="IPR009003">
    <property type="entry name" value="Peptidase_S1_PA"/>
</dbReference>
<dbReference type="EMBL" id="JQDR03010031">
    <property type="protein sequence ID" value="KAA0194800.1"/>
    <property type="molecule type" value="Genomic_DNA"/>
</dbReference>
<evidence type="ECO:0000256" key="1">
    <source>
        <dbReference type="ARBA" id="ARBA00004613"/>
    </source>
</evidence>
<dbReference type="Pfam" id="PF00089">
    <property type="entry name" value="Trypsin"/>
    <property type="match status" value="1"/>
</dbReference>
<keyword evidence="4" id="KW-0732">Signal</keyword>
<dbReference type="GeneID" id="108676847"/>
<evidence type="ECO:0000313" key="8">
    <source>
        <dbReference type="RefSeq" id="XP_018020489.1"/>
    </source>
</evidence>